<dbReference type="InterPro" id="IPR000711">
    <property type="entry name" value="ATPase_OSCP/dsu"/>
</dbReference>
<gene>
    <name evidence="9" type="ORF">KP79_PYT07132</name>
</gene>
<comment type="caution">
    <text evidence="9">The sequence shown here is derived from an EMBL/GenBank/DDBJ whole genome shotgun (WGS) entry which is preliminary data.</text>
</comment>
<comment type="subcellular location">
    <subcellularLocation>
        <location evidence="1">Membrane</location>
    </subcellularLocation>
</comment>
<dbReference type="HAMAP" id="MF_01416">
    <property type="entry name" value="ATP_synth_delta_bact"/>
    <property type="match status" value="1"/>
</dbReference>
<accession>A0A210QEE8</accession>
<evidence type="ECO:0000313" key="10">
    <source>
        <dbReference type="Proteomes" id="UP000242188"/>
    </source>
</evidence>
<organism evidence="9 10">
    <name type="scientific">Mizuhopecten yessoensis</name>
    <name type="common">Japanese scallop</name>
    <name type="synonym">Patinopecten yessoensis</name>
    <dbReference type="NCBI Taxonomy" id="6573"/>
    <lineage>
        <taxon>Eukaryota</taxon>
        <taxon>Metazoa</taxon>
        <taxon>Spiralia</taxon>
        <taxon>Lophotrochozoa</taxon>
        <taxon>Mollusca</taxon>
        <taxon>Bivalvia</taxon>
        <taxon>Autobranchia</taxon>
        <taxon>Pteriomorphia</taxon>
        <taxon>Pectinida</taxon>
        <taxon>Pectinoidea</taxon>
        <taxon>Pectinidae</taxon>
        <taxon>Mizuhopecten</taxon>
    </lineage>
</organism>
<evidence type="ECO:0000256" key="7">
    <source>
        <dbReference type="ARBA" id="ARBA00023310"/>
    </source>
</evidence>
<evidence type="ECO:0000256" key="6">
    <source>
        <dbReference type="ARBA" id="ARBA00023136"/>
    </source>
</evidence>
<dbReference type="OrthoDB" id="1262810at2759"/>
<evidence type="ECO:0000256" key="1">
    <source>
        <dbReference type="ARBA" id="ARBA00004370"/>
    </source>
</evidence>
<keyword evidence="6" id="KW-0472">Membrane</keyword>
<evidence type="ECO:0000256" key="5">
    <source>
        <dbReference type="ARBA" id="ARBA00023065"/>
    </source>
</evidence>
<evidence type="ECO:0000256" key="3">
    <source>
        <dbReference type="ARBA" id="ARBA00022448"/>
    </source>
</evidence>
<keyword evidence="4" id="KW-0375">Hydrogen ion transport</keyword>
<dbReference type="PRINTS" id="PR00125">
    <property type="entry name" value="ATPASEDELTA"/>
</dbReference>
<reference evidence="9 10" key="1">
    <citation type="journal article" date="2017" name="Nat. Ecol. Evol.">
        <title>Scallop genome provides insights into evolution of bilaterian karyotype and development.</title>
        <authorList>
            <person name="Wang S."/>
            <person name="Zhang J."/>
            <person name="Jiao W."/>
            <person name="Li J."/>
            <person name="Xun X."/>
            <person name="Sun Y."/>
            <person name="Guo X."/>
            <person name="Huan P."/>
            <person name="Dong B."/>
            <person name="Zhang L."/>
            <person name="Hu X."/>
            <person name="Sun X."/>
            <person name="Wang J."/>
            <person name="Zhao C."/>
            <person name="Wang Y."/>
            <person name="Wang D."/>
            <person name="Huang X."/>
            <person name="Wang R."/>
            <person name="Lv J."/>
            <person name="Li Y."/>
            <person name="Zhang Z."/>
            <person name="Liu B."/>
            <person name="Lu W."/>
            <person name="Hui Y."/>
            <person name="Liang J."/>
            <person name="Zhou Z."/>
            <person name="Hou R."/>
            <person name="Li X."/>
            <person name="Liu Y."/>
            <person name="Li H."/>
            <person name="Ning X."/>
            <person name="Lin Y."/>
            <person name="Zhao L."/>
            <person name="Xing Q."/>
            <person name="Dou J."/>
            <person name="Li Y."/>
            <person name="Mao J."/>
            <person name="Guo H."/>
            <person name="Dou H."/>
            <person name="Li T."/>
            <person name="Mu C."/>
            <person name="Jiang W."/>
            <person name="Fu Q."/>
            <person name="Fu X."/>
            <person name="Miao Y."/>
            <person name="Liu J."/>
            <person name="Yu Q."/>
            <person name="Li R."/>
            <person name="Liao H."/>
            <person name="Li X."/>
            <person name="Kong Y."/>
            <person name="Jiang Z."/>
            <person name="Chourrout D."/>
            <person name="Li R."/>
            <person name="Bao Z."/>
        </authorList>
    </citation>
    <scope>NUCLEOTIDE SEQUENCE [LARGE SCALE GENOMIC DNA]</scope>
    <source>
        <strain evidence="9 10">PY_sf001</strain>
    </source>
</reference>
<keyword evidence="3" id="KW-0813">Transport</keyword>
<dbReference type="PANTHER" id="PTHR11910">
    <property type="entry name" value="ATP SYNTHASE DELTA CHAIN"/>
    <property type="match status" value="1"/>
</dbReference>
<protein>
    <recommendedName>
        <fullName evidence="8">Oligomycin sensitivity conferral protein</fullName>
    </recommendedName>
</protein>
<keyword evidence="10" id="KW-1185">Reference proteome</keyword>
<keyword evidence="7" id="KW-0066">ATP synthesis</keyword>
<dbReference type="Pfam" id="PF00213">
    <property type="entry name" value="OSCP"/>
    <property type="match status" value="1"/>
</dbReference>
<dbReference type="GO" id="GO:0046933">
    <property type="term" value="F:proton-transporting ATP synthase activity, rotational mechanism"/>
    <property type="evidence" value="ECO:0007669"/>
    <property type="project" value="InterPro"/>
</dbReference>
<sequence>MASLKFGQGVRHFSSTAVKHKLIKPPVQVYGIEGRYATALFSAASKKKALPAVEKDLNSLSKILATDIKFRDFLYDPTQKGQHKQVLLKKVADREKFSEVTVNLFGALADNKRFNKLAGVTTSFNTIMAAERGEVPCTVTVAKSLDASTQKELTRILSDFLKKGESLVLTTKVDPTLIGGMRVDFTDKSVDMSMASRLGKYADLVSQPV</sequence>
<dbReference type="SUPFAM" id="SSF47928">
    <property type="entry name" value="N-terminal domain of the delta subunit of the F1F0-ATP synthase"/>
    <property type="match status" value="1"/>
</dbReference>
<dbReference type="AlphaFoldDB" id="A0A210QEE8"/>
<dbReference type="STRING" id="6573.A0A210QEE8"/>
<dbReference type="EMBL" id="NEDP02004030">
    <property type="protein sequence ID" value="OWF47122.1"/>
    <property type="molecule type" value="Genomic_DNA"/>
</dbReference>
<name>A0A210QEE8_MIZYE</name>
<evidence type="ECO:0000256" key="4">
    <source>
        <dbReference type="ARBA" id="ARBA00022781"/>
    </source>
</evidence>
<dbReference type="Gene3D" id="1.10.520.20">
    <property type="entry name" value="N-terminal domain of the delta subunit of the F1F0-ATP synthase"/>
    <property type="match status" value="1"/>
</dbReference>
<comment type="similarity">
    <text evidence="2">Belongs to the ATPase delta chain family.</text>
</comment>
<evidence type="ECO:0000256" key="2">
    <source>
        <dbReference type="ARBA" id="ARBA00007046"/>
    </source>
</evidence>
<keyword evidence="5" id="KW-0406">Ion transport</keyword>
<dbReference type="GO" id="GO:0016020">
    <property type="term" value="C:membrane"/>
    <property type="evidence" value="ECO:0007669"/>
    <property type="project" value="UniProtKB-SubCell"/>
</dbReference>
<dbReference type="Proteomes" id="UP000242188">
    <property type="component" value="Unassembled WGS sequence"/>
</dbReference>
<dbReference type="NCBIfam" id="TIGR01145">
    <property type="entry name" value="ATP_synt_delta"/>
    <property type="match status" value="1"/>
</dbReference>
<evidence type="ECO:0000313" key="9">
    <source>
        <dbReference type="EMBL" id="OWF47122.1"/>
    </source>
</evidence>
<evidence type="ECO:0000256" key="8">
    <source>
        <dbReference type="ARBA" id="ARBA00033369"/>
    </source>
</evidence>
<dbReference type="InterPro" id="IPR026015">
    <property type="entry name" value="ATP_synth_OSCP/delta_N_sf"/>
</dbReference>
<proteinExistence type="inferred from homology"/>